<accession>A0ABP8TNE2</accession>
<evidence type="ECO:0000313" key="2">
    <source>
        <dbReference type="EMBL" id="GAA4609511.1"/>
    </source>
</evidence>
<sequence length="167" mass="18665">MSRRGRTGDRSRSPLTSRRAALALIVVLPLAVGLPLREKLHYYATHRAREALTTVPAGGAGTLNHASWRLRSIRPVGDRVEVVLEQTALDQEGTVQIQNDYQLRDRSGRRWELDPVSGGDPYEPGERSTRKMRGRVPADVAGQVEFVMLFRPAPPRPGPLPGLRFRR</sequence>
<protein>
    <recommendedName>
        <fullName evidence="4">DUF4352 domain-containing protein</fullName>
    </recommendedName>
</protein>
<reference evidence="3" key="1">
    <citation type="journal article" date="2019" name="Int. J. Syst. Evol. Microbiol.">
        <title>The Global Catalogue of Microorganisms (GCM) 10K type strain sequencing project: providing services to taxonomists for standard genome sequencing and annotation.</title>
        <authorList>
            <consortium name="The Broad Institute Genomics Platform"/>
            <consortium name="The Broad Institute Genome Sequencing Center for Infectious Disease"/>
            <person name="Wu L."/>
            <person name="Ma J."/>
        </authorList>
    </citation>
    <scope>NUCLEOTIDE SEQUENCE [LARGE SCALE GENOMIC DNA]</scope>
    <source>
        <strain evidence="3">JCM 17938</strain>
    </source>
</reference>
<comment type="caution">
    <text evidence="2">The sequence shown here is derived from an EMBL/GenBank/DDBJ whole genome shotgun (WGS) entry which is preliminary data.</text>
</comment>
<keyword evidence="3" id="KW-1185">Reference proteome</keyword>
<feature type="region of interest" description="Disordered" evidence="1">
    <location>
        <begin position="112"/>
        <end position="134"/>
    </location>
</feature>
<gene>
    <name evidence="2" type="ORF">GCM10023195_38440</name>
</gene>
<dbReference type="Proteomes" id="UP001500212">
    <property type="component" value="Unassembled WGS sequence"/>
</dbReference>
<dbReference type="EMBL" id="BAABHJ010000008">
    <property type="protein sequence ID" value="GAA4609511.1"/>
    <property type="molecule type" value="Genomic_DNA"/>
</dbReference>
<evidence type="ECO:0000313" key="3">
    <source>
        <dbReference type="Proteomes" id="UP001500212"/>
    </source>
</evidence>
<dbReference type="RefSeq" id="WP_345355624.1">
    <property type="nucleotide sequence ID" value="NZ_BAABHJ010000008.1"/>
</dbReference>
<proteinExistence type="predicted"/>
<evidence type="ECO:0008006" key="4">
    <source>
        <dbReference type="Google" id="ProtNLM"/>
    </source>
</evidence>
<evidence type="ECO:0000256" key="1">
    <source>
        <dbReference type="SAM" id="MobiDB-lite"/>
    </source>
</evidence>
<name>A0ABP8TNE2_9ACTN</name>
<organism evidence="2 3">
    <name type="scientific">Actinoallomurus liliacearum</name>
    <dbReference type="NCBI Taxonomy" id="1080073"/>
    <lineage>
        <taxon>Bacteria</taxon>
        <taxon>Bacillati</taxon>
        <taxon>Actinomycetota</taxon>
        <taxon>Actinomycetes</taxon>
        <taxon>Streptosporangiales</taxon>
        <taxon>Thermomonosporaceae</taxon>
        <taxon>Actinoallomurus</taxon>
    </lineage>
</organism>